<dbReference type="InterPro" id="IPR029058">
    <property type="entry name" value="AB_hydrolase_fold"/>
</dbReference>
<gene>
    <name evidence="1" type="ORF">P4G45_06360</name>
    <name evidence="2" type="ORF">P8936_06590</name>
</gene>
<dbReference type="InterPro" id="IPR000801">
    <property type="entry name" value="Esterase-like"/>
</dbReference>
<evidence type="ECO:0000313" key="1">
    <source>
        <dbReference type="EMBL" id="XBH11341.1"/>
    </source>
</evidence>
<dbReference type="SUPFAM" id="SSF53474">
    <property type="entry name" value="alpha/beta-Hydrolases"/>
    <property type="match status" value="1"/>
</dbReference>
<keyword evidence="2" id="KW-0378">Hydrolase</keyword>
<dbReference type="PANTHER" id="PTHR48098">
    <property type="entry name" value="ENTEROCHELIN ESTERASE-RELATED"/>
    <property type="match status" value="1"/>
</dbReference>
<dbReference type="GO" id="GO:0016747">
    <property type="term" value="F:acyltransferase activity, transferring groups other than amino-acyl groups"/>
    <property type="evidence" value="ECO:0007669"/>
    <property type="project" value="TreeGrafter"/>
</dbReference>
<dbReference type="RefSeq" id="WP_348268832.1">
    <property type="nucleotide sequence ID" value="NZ_CP121194.1"/>
</dbReference>
<dbReference type="Gene3D" id="3.40.50.1820">
    <property type="entry name" value="alpha/beta hydrolase"/>
    <property type="match status" value="1"/>
</dbReference>
<dbReference type="InterPro" id="IPR050583">
    <property type="entry name" value="Mycobacterial_A85_antigen"/>
</dbReference>
<sequence>MIKSFHTVELSDPAYEREGLRVATVKSRALGRRADVTVWVPSAQKIDRLLILLHGVYGSHWAWSQKAGVHRTAQHMMDAGEIAPMVIAMPSDGLGRDGSGYLTQPHGEDAERWIVDEMPAIAQLAASALCTDAKIAIAGLSMGGYGALRLGAKYADRFSAISAHSAITDVMEMQSFTEEPVGEYLQCGPREELSAIYWLQKHRMKLPKLRFDCGVDDPLIERNRALHRALQIEAIAHIYEEFAGGHEWPYWQKHVAETLRFASE</sequence>
<dbReference type="PANTHER" id="PTHR48098:SF1">
    <property type="entry name" value="DIACYLGLYCEROL ACYLTRANSFERASE_MYCOLYLTRANSFERASE AG85A"/>
    <property type="match status" value="1"/>
</dbReference>
<dbReference type="AlphaFoldDB" id="A0AAU7DBV6"/>
<reference evidence="2" key="1">
    <citation type="submission" date="2023-03" db="EMBL/GenBank/DDBJ databases">
        <title>Edaphobacter sp.</title>
        <authorList>
            <person name="Huber K.J."/>
            <person name="Papendorf J."/>
            <person name="Pilke C."/>
            <person name="Bunk B."/>
            <person name="Sproeer C."/>
            <person name="Pester M."/>
        </authorList>
    </citation>
    <scope>NUCLEOTIDE SEQUENCE</scope>
    <source>
        <strain evidence="1">DSM 109919</strain>
        <strain evidence="2">DSM 109920</strain>
    </source>
</reference>
<name>A0AAU7DBV6_9BACT</name>
<proteinExistence type="predicted"/>
<dbReference type="EMBL" id="CP121194">
    <property type="protein sequence ID" value="XBH11341.1"/>
    <property type="molecule type" value="Genomic_DNA"/>
</dbReference>
<dbReference type="KEGG" id="epl:P4G45_06360"/>
<evidence type="ECO:0000313" key="2">
    <source>
        <dbReference type="EMBL" id="XBH14820.1"/>
    </source>
</evidence>
<dbReference type="GO" id="GO:0016787">
    <property type="term" value="F:hydrolase activity"/>
    <property type="evidence" value="ECO:0007669"/>
    <property type="project" value="UniProtKB-KW"/>
</dbReference>
<accession>A0AAU7D360</accession>
<dbReference type="EMBL" id="CP121195">
    <property type="protein sequence ID" value="XBH14820.1"/>
    <property type="molecule type" value="Genomic_DNA"/>
</dbReference>
<protein>
    <submittedName>
        <fullName evidence="2">Alpha/beta hydrolase-fold protein</fullName>
    </submittedName>
</protein>
<organism evidence="2">
    <name type="scientific">Edaphobacter paludis</name>
    <dbReference type="NCBI Taxonomy" id="3035702"/>
    <lineage>
        <taxon>Bacteria</taxon>
        <taxon>Pseudomonadati</taxon>
        <taxon>Acidobacteriota</taxon>
        <taxon>Terriglobia</taxon>
        <taxon>Terriglobales</taxon>
        <taxon>Acidobacteriaceae</taxon>
        <taxon>Edaphobacter</taxon>
    </lineage>
</organism>
<accession>A0AAU7DBV6</accession>
<dbReference type="Pfam" id="PF00756">
    <property type="entry name" value="Esterase"/>
    <property type="match status" value="1"/>
</dbReference>